<keyword evidence="2" id="KW-1185">Reference proteome</keyword>
<reference evidence="2" key="1">
    <citation type="journal article" date="2014" name="Proc. Natl. Acad. Sci. U.S.A.">
        <title>Extensive sampling of basidiomycete genomes demonstrates inadequacy of the white-rot/brown-rot paradigm for wood decay fungi.</title>
        <authorList>
            <person name="Riley R."/>
            <person name="Salamov A.A."/>
            <person name="Brown D.W."/>
            <person name="Nagy L.G."/>
            <person name="Floudas D."/>
            <person name="Held B.W."/>
            <person name="Levasseur A."/>
            <person name="Lombard V."/>
            <person name="Morin E."/>
            <person name="Otillar R."/>
            <person name="Lindquist E.A."/>
            <person name="Sun H."/>
            <person name="LaButti K.M."/>
            <person name="Schmutz J."/>
            <person name="Jabbour D."/>
            <person name="Luo H."/>
            <person name="Baker S.E."/>
            <person name="Pisabarro A.G."/>
            <person name="Walton J.D."/>
            <person name="Blanchette R.A."/>
            <person name="Henrissat B."/>
            <person name="Martin F."/>
            <person name="Cullen D."/>
            <person name="Hibbett D.S."/>
            <person name="Grigoriev I.V."/>
        </authorList>
    </citation>
    <scope>NUCLEOTIDE SEQUENCE [LARGE SCALE GENOMIC DNA]</scope>
    <source>
        <strain evidence="2">FD-172 SS1</strain>
    </source>
</reference>
<dbReference type="Proteomes" id="UP000027195">
    <property type="component" value="Unassembled WGS sequence"/>
</dbReference>
<accession>A0A067M3B0</accession>
<dbReference type="InParanoid" id="A0A067M3B0"/>
<dbReference type="HOGENOM" id="CLU_2542270_0_0_1"/>
<proteinExistence type="predicted"/>
<gene>
    <name evidence="1" type="ORF">BOTBODRAFT_255133</name>
</gene>
<dbReference type="EMBL" id="KL198141">
    <property type="protein sequence ID" value="KDQ06317.1"/>
    <property type="molecule type" value="Genomic_DNA"/>
</dbReference>
<dbReference type="OrthoDB" id="1924260at2759"/>
<evidence type="ECO:0000313" key="1">
    <source>
        <dbReference type="EMBL" id="KDQ06317.1"/>
    </source>
</evidence>
<sequence length="83" mass="9245">MMGTELSDLIASSAGMDSQTQGEIITSSPCLLPQLPLATAKYKYLLMAQNYRRPGRLHIHGLHLQYTSILESQKVIILLLLFT</sequence>
<evidence type="ECO:0000313" key="2">
    <source>
        <dbReference type="Proteomes" id="UP000027195"/>
    </source>
</evidence>
<organism evidence="1 2">
    <name type="scientific">Botryobasidium botryosum (strain FD-172 SS1)</name>
    <dbReference type="NCBI Taxonomy" id="930990"/>
    <lineage>
        <taxon>Eukaryota</taxon>
        <taxon>Fungi</taxon>
        <taxon>Dikarya</taxon>
        <taxon>Basidiomycota</taxon>
        <taxon>Agaricomycotina</taxon>
        <taxon>Agaricomycetes</taxon>
        <taxon>Cantharellales</taxon>
        <taxon>Botryobasidiaceae</taxon>
        <taxon>Botryobasidium</taxon>
    </lineage>
</organism>
<protein>
    <submittedName>
        <fullName evidence="1">Uncharacterized protein</fullName>
    </submittedName>
</protein>
<dbReference type="AlphaFoldDB" id="A0A067M3B0"/>
<name>A0A067M3B0_BOTB1</name>